<comment type="caution">
    <text evidence="1">The sequence shown here is derived from an EMBL/GenBank/DDBJ whole genome shotgun (WGS) entry which is preliminary data.</text>
</comment>
<evidence type="ECO:0000313" key="2">
    <source>
        <dbReference type="Proteomes" id="UP000297280"/>
    </source>
</evidence>
<protein>
    <submittedName>
        <fullName evidence="1">Uncharacterized protein</fullName>
    </submittedName>
</protein>
<dbReference type="EMBL" id="PQXO01001019">
    <property type="protein sequence ID" value="TGO81765.1"/>
    <property type="molecule type" value="Genomic_DNA"/>
</dbReference>
<reference evidence="1 2" key="1">
    <citation type="submission" date="2017-12" db="EMBL/GenBank/DDBJ databases">
        <title>Comparative genomics of Botrytis spp.</title>
        <authorList>
            <person name="Valero-Jimenez C.A."/>
            <person name="Tapia P."/>
            <person name="Veloso J."/>
            <person name="Silva-Moreno E."/>
            <person name="Staats M."/>
            <person name="Valdes J.H."/>
            <person name="Van Kan J.A.L."/>
        </authorList>
    </citation>
    <scope>NUCLEOTIDE SEQUENCE [LARGE SCALE GENOMIC DNA]</scope>
    <source>
        <strain evidence="1 2">MUCL3349</strain>
    </source>
</reference>
<sequence>MYRQCIYYNQSILSKMGNWKFIETVSMDPDSSEVNMGLIMMSTREGFRNIFCNKLAEVIKTSYQPMGDEKKPSDKAINGACDIISKYVHAWVMVYERRQSTESIEWLTREEQYQLQSQLQSTYIHGSAERVQHIEVAQELFDPLLKFATKASLKDFATFFSESIAYDRDHARASLDNLTRRDVIHEEDAKKIKSTLNTDYKAWLFMEFHNTADFAALIDNEIARLNIFRVLEEENVATNALLRTIYQIYKCDTAGRQEAIGQEGLSRGWTRDTGSI</sequence>
<dbReference type="AlphaFoldDB" id="A0A4Z1K726"/>
<organism evidence="1 2">
    <name type="scientific">Botrytis porri</name>
    <dbReference type="NCBI Taxonomy" id="87229"/>
    <lineage>
        <taxon>Eukaryota</taxon>
        <taxon>Fungi</taxon>
        <taxon>Dikarya</taxon>
        <taxon>Ascomycota</taxon>
        <taxon>Pezizomycotina</taxon>
        <taxon>Leotiomycetes</taxon>
        <taxon>Helotiales</taxon>
        <taxon>Sclerotiniaceae</taxon>
        <taxon>Botrytis</taxon>
    </lineage>
</organism>
<accession>A0A4Z1K726</accession>
<proteinExistence type="predicted"/>
<keyword evidence="2" id="KW-1185">Reference proteome</keyword>
<dbReference type="Proteomes" id="UP000297280">
    <property type="component" value="Unassembled WGS sequence"/>
</dbReference>
<gene>
    <name evidence="1" type="ORF">BPOR_1025g00030</name>
</gene>
<evidence type="ECO:0000313" key="1">
    <source>
        <dbReference type="EMBL" id="TGO81765.1"/>
    </source>
</evidence>
<name>A0A4Z1K726_9HELO</name>